<dbReference type="AlphaFoldDB" id="A0A1U7EW34"/>
<dbReference type="EMBL" id="CR936257">
    <property type="protein sequence ID" value="CAI49292.1"/>
    <property type="molecule type" value="Genomic_DNA"/>
</dbReference>
<keyword evidence="1" id="KW-0472">Membrane</keyword>
<dbReference type="HOGENOM" id="CLU_071225_0_0_2"/>
<organism evidence="2 3">
    <name type="scientific">Natronomonas pharaonis (strain ATCC 35678 / DSM 2160 / CIP 103997 / JCM 8858 / NBRC 14720 / NCIMB 2260 / Gabara)</name>
    <name type="common">Halobacterium pharaonis</name>
    <dbReference type="NCBI Taxonomy" id="348780"/>
    <lineage>
        <taxon>Archaea</taxon>
        <taxon>Methanobacteriati</taxon>
        <taxon>Methanobacteriota</taxon>
        <taxon>Stenosarchaea group</taxon>
        <taxon>Halobacteria</taxon>
        <taxon>Halobacteriales</taxon>
        <taxon>Natronomonadaceae</taxon>
        <taxon>Natronomonas</taxon>
    </lineage>
</organism>
<dbReference type="OrthoDB" id="342245at2157"/>
<dbReference type="Proteomes" id="UP000002698">
    <property type="component" value="Chromosome"/>
</dbReference>
<dbReference type="eggNOG" id="arCOG03888">
    <property type="taxonomic scope" value="Archaea"/>
</dbReference>
<gene>
    <name evidence="2" type="ordered locus">NP_2402A</name>
</gene>
<evidence type="ECO:0000313" key="3">
    <source>
        <dbReference type="Proteomes" id="UP000002698"/>
    </source>
</evidence>
<dbReference type="RefSeq" id="WP_011322918.1">
    <property type="nucleotide sequence ID" value="NC_007426.1"/>
</dbReference>
<dbReference type="STRING" id="348780.NP_2402A"/>
<proteinExistence type="predicted"/>
<evidence type="ECO:0000313" key="2">
    <source>
        <dbReference type="EMBL" id="CAI49292.1"/>
    </source>
</evidence>
<keyword evidence="3" id="KW-1185">Reference proteome</keyword>
<keyword evidence="1" id="KW-0812">Transmembrane</keyword>
<protein>
    <submittedName>
        <fullName evidence="2">Uncharacterized protein</fullName>
    </submittedName>
</protein>
<dbReference type="KEGG" id="nph:NP_2402A"/>
<name>A0A1U7EW34_NATPD</name>
<dbReference type="GeneID" id="3701436"/>
<evidence type="ECO:0000256" key="1">
    <source>
        <dbReference type="SAM" id="Phobius"/>
    </source>
</evidence>
<accession>A0A1U7EW34</accession>
<dbReference type="EnsemblBacteria" id="CAI49292">
    <property type="protein sequence ID" value="CAI49292"/>
    <property type="gene ID" value="NP_2402A"/>
</dbReference>
<keyword evidence="1" id="KW-1133">Transmembrane helix</keyword>
<feature type="transmembrane region" description="Helical" evidence="1">
    <location>
        <begin position="219"/>
        <end position="239"/>
    </location>
</feature>
<reference evidence="2 3" key="1">
    <citation type="journal article" date="2005" name="Genome Res.">
        <title>Living with two extremes: conclusions from the genome sequence of Natronomonas pharaonis.</title>
        <authorList>
            <person name="Falb M."/>
            <person name="Pfeiffer F."/>
            <person name="Palm P."/>
            <person name="Rodewald K."/>
            <person name="Hickmann V."/>
            <person name="Tittor J."/>
            <person name="Oesterhelt D."/>
        </authorList>
    </citation>
    <scope>NUCLEOTIDE SEQUENCE [LARGE SCALE GENOMIC DNA]</scope>
    <source>
        <strain evidence="3">ATCC 35678 / DSM 2160 / CIP 103997 / JCM 8858 / NBRC 14720 / NCIMB 2260 / Gabara</strain>
    </source>
</reference>
<sequence>MKRSKFVALLVAGLLVGTLFVGGAAAATSSSEDLPEDAEVGTDFEANFEVEDLFDEFNTWTLAAETELTDVTWTVWQYDPAGSEIDRSETDGQSAAQDVDIDDNVDRIEVRVTGTVPEIENISYDPPHQFSAANFTQERSGGTDRHINDHGVHHYTEESNEARQALDSAREAVNASGSGQDTFESAVSSYENGNFENAISLAESAESDATRSQLIRTGLLAGGAIIVLALLGFGGYRVYQSRKQDTSRLR</sequence>